<dbReference type="InterPro" id="IPR012022">
    <property type="entry name" value="UCP005295"/>
</dbReference>
<dbReference type="GO" id="GO:0016787">
    <property type="term" value="F:hydrolase activity"/>
    <property type="evidence" value="ECO:0007669"/>
    <property type="project" value="UniProtKB-KW"/>
</dbReference>
<reference evidence="2 3" key="1">
    <citation type="journal article" date="2019" name="Int. J. Syst. Evol. Microbiol.">
        <title>The Global Catalogue of Microorganisms (GCM) 10K type strain sequencing project: providing services to taxonomists for standard genome sequencing and annotation.</title>
        <authorList>
            <consortium name="The Broad Institute Genomics Platform"/>
            <consortium name="The Broad Institute Genome Sequencing Center for Infectious Disease"/>
            <person name="Wu L."/>
            <person name="Ma J."/>
        </authorList>
    </citation>
    <scope>NUCLEOTIDE SEQUENCE [LARGE SCALE GENOMIC DNA]</scope>
    <source>
        <strain evidence="2 3">PSRA2</strain>
    </source>
</reference>
<dbReference type="Proteomes" id="UP001596406">
    <property type="component" value="Unassembled WGS sequence"/>
</dbReference>
<dbReference type="AlphaFoldDB" id="A0ABD5UCV5"/>
<dbReference type="InterPro" id="IPR001130">
    <property type="entry name" value="TatD-like"/>
</dbReference>
<dbReference type="Pfam" id="PF01026">
    <property type="entry name" value="TatD_DNase"/>
    <property type="match status" value="1"/>
</dbReference>
<organism evidence="2 3">
    <name type="scientific">Halomarina ordinaria</name>
    <dbReference type="NCBI Taxonomy" id="3033939"/>
    <lineage>
        <taxon>Archaea</taxon>
        <taxon>Methanobacteriati</taxon>
        <taxon>Methanobacteriota</taxon>
        <taxon>Stenosarchaea group</taxon>
        <taxon>Halobacteria</taxon>
        <taxon>Halobacteriales</taxon>
        <taxon>Natronomonadaceae</taxon>
        <taxon>Halomarina</taxon>
    </lineage>
</organism>
<evidence type="ECO:0000256" key="1">
    <source>
        <dbReference type="SAM" id="MobiDB-lite"/>
    </source>
</evidence>
<dbReference type="RefSeq" id="WP_304449738.1">
    <property type="nucleotide sequence ID" value="NZ_JARRAH010000003.1"/>
</dbReference>
<sequence length="340" mass="37546">MGDSDYPTKRPTAAISDEAADYERPYPPEAKDIPWIDIHQHTGTLSWEHHEKMDASGAHAVVMIAASYFQVPYRPIQPDDWRFLWDEALRRAGEVSRNHFFDVHLATGIHFGARIEGTDDLLAVLPDYCELDEVVAIGETGIDPVQSVSAWPIEDQRDVLREQMHVADEQDLPVILHTPGNREGPGSVPAQFGRTFSHKFDYGGAPDADPAPTFDLPTAKRQAAEMDVAVADEAGLAHEQVVIDHGHPDIAEYVLEETGCYLSFSLVRKTEAVGPEDVAGVIEAYGSERVLVDSDLLAGLYADDAALTMRRMTLDLLRLGVDPGDVRNVVYENPKRILGL</sequence>
<dbReference type="SUPFAM" id="SSF51556">
    <property type="entry name" value="Metallo-dependent hydrolases"/>
    <property type="match status" value="1"/>
</dbReference>
<dbReference type="PANTHER" id="PTHR42658:SF1">
    <property type="entry name" value="HYDROLASE TATD"/>
    <property type="match status" value="1"/>
</dbReference>
<evidence type="ECO:0000313" key="2">
    <source>
        <dbReference type="EMBL" id="MFC6838018.1"/>
    </source>
</evidence>
<comment type="caution">
    <text evidence="2">The sequence shown here is derived from an EMBL/GenBank/DDBJ whole genome shotgun (WGS) entry which is preliminary data.</text>
</comment>
<dbReference type="PANTHER" id="PTHR42658">
    <property type="entry name" value="HYDROLASE TATD"/>
    <property type="match status" value="1"/>
</dbReference>
<dbReference type="InterPro" id="IPR032466">
    <property type="entry name" value="Metal_Hydrolase"/>
</dbReference>
<dbReference type="EMBL" id="JBHSXM010000003">
    <property type="protein sequence ID" value="MFC6838018.1"/>
    <property type="molecule type" value="Genomic_DNA"/>
</dbReference>
<proteinExistence type="predicted"/>
<accession>A0ABD5UCV5</accession>
<evidence type="ECO:0000313" key="3">
    <source>
        <dbReference type="Proteomes" id="UP001596406"/>
    </source>
</evidence>
<protein>
    <submittedName>
        <fullName evidence="2">TatD family hydrolase</fullName>
    </submittedName>
</protein>
<gene>
    <name evidence="2" type="ORF">ACFQHK_16170</name>
</gene>
<name>A0ABD5UCV5_9EURY</name>
<keyword evidence="2" id="KW-0378">Hydrolase</keyword>
<feature type="region of interest" description="Disordered" evidence="1">
    <location>
        <begin position="1"/>
        <end position="26"/>
    </location>
</feature>
<dbReference type="Gene3D" id="3.20.20.140">
    <property type="entry name" value="Metal-dependent hydrolases"/>
    <property type="match status" value="1"/>
</dbReference>
<keyword evidence="3" id="KW-1185">Reference proteome</keyword>